<dbReference type="PANTHER" id="PTHR10357:SF179">
    <property type="entry name" value="NEUTRAL AND BASIC AMINO ACID TRANSPORT PROTEIN RBAT"/>
    <property type="match status" value="1"/>
</dbReference>
<dbReference type="InterPro" id="IPR013780">
    <property type="entry name" value="Glyco_hydro_b"/>
</dbReference>
<sequence>MQDNTFWWHGGVIYQIYPRSFMDASGNGIGDLAGITTKLEYVASLGVDGIWLSPFFTSPMKDFGYDVSDYRDVDPMFGTLDDFADLVERAHRLGLKVIIDQVLSHSSDRHPWFRESRWDRDNARADWYVWADPKPDGTPPNNWLSIFGGPAWTFEPRRRQYYLHNFLASQPDLNFHNPEVRQAQLDNMRFWLDLGVDGFRLDTVNFYFHDTALRDNPPVPEGAPKTLGAPDSNPYTWQRHLYDISRPENLDFLRELRALMDEYPGTTTVGEIGDDTPLERMAEYTEGGDKLHMAYTFDLLNEPHSAAYIREVIERFQKLAGDAWPCWALSNHDVVRSASRWGGSEDPDAYPRVALALLFALRGSVCLYQGEELGLPEADVPFERIQDPYGKVLWPEFKGRDGARTPMPWRSAEFGGFSTTEPWLPLDRRHLPLAVEEQERDPGSTLNAVRRLLSFRRRHPALRDGDLELIDVGETLLGFIRQHRDERLLCVFNLTGETQRARLPATGRPLDDHGFSAALDGETLTLPPYQAAFLHLDSSPRQPETQTGRESPHGKRDPRQAQQGLRQHPYHQGRRPDDRRRRVRGLRRPFRLRQVDAAALDRRSRIDHRRRAVHRRARRQRPAAPRARRGHGVPVLRPLPAHDGLRQHGLRAQAGQGR</sequence>
<proteinExistence type="inferred from homology"/>
<dbReference type="SUPFAM" id="SSF51011">
    <property type="entry name" value="Glycosyl hydrolase domain"/>
    <property type="match status" value="1"/>
</dbReference>
<dbReference type="InterPro" id="IPR058789">
    <property type="entry name" value="ApnL_C"/>
</dbReference>
<dbReference type="Gene3D" id="3.20.20.80">
    <property type="entry name" value="Glycosidases"/>
    <property type="match status" value="2"/>
</dbReference>
<evidence type="ECO:0000313" key="6">
    <source>
        <dbReference type="EMBL" id="OBX34407.1"/>
    </source>
</evidence>
<feature type="region of interest" description="Disordered" evidence="4">
    <location>
        <begin position="536"/>
        <end position="589"/>
    </location>
</feature>
<evidence type="ECO:0000256" key="2">
    <source>
        <dbReference type="ARBA" id="ARBA00022801"/>
    </source>
</evidence>
<dbReference type="GO" id="GO:0004574">
    <property type="term" value="F:oligo-1,6-glucosidase activity"/>
    <property type="evidence" value="ECO:0007669"/>
    <property type="project" value="UniProtKB-EC"/>
</dbReference>
<dbReference type="FunFam" id="3.90.400.10:FF:000002">
    <property type="entry name" value="Sucrose isomerase"/>
    <property type="match status" value="1"/>
</dbReference>
<comment type="caution">
    <text evidence="6">The sequence shown here is derived from an EMBL/GenBank/DDBJ whole genome shotgun (WGS) entry which is preliminary data.</text>
</comment>
<dbReference type="GO" id="GO:0009313">
    <property type="term" value="P:oligosaccharide catabolic process"/>
    <property type="evidence" value="ECO:0007669"/>
    <property type="project" value="TreeGrafter"/>
</dbReference>
<evidence type="ECO:0000256" key="3">
    <source>
        <dbReference type="ARBA" id="ARBA00023295"/>
    </source>
</evidence>
<dbReference type="SUPFAM" id="SSF51445">
    <property type="entry name" value="(Trans)glycosidases"/>
    <property type="match status" value="1"/>
</dbReference>
<dbReference type="PATRIC" id="fig|2746.7.peg.3561"/>
<feature type="compositionally biased region" description="Polar residues" evidence="4">
    <location>
        <begin position="539"/>
        <end position="549"/>
    </location>
</feature>
<keyword evidence="2 6" id="KW-0378">Hydrolase</keyword>
<dbReference type="InterPro" id="IPR017853">
    <property type="entry name" value="GH"/>
</dbReference>
<dbReference type="EMBL" id="MAJD01000002">
    <property type="protein sequence ID" value="OBX34407.1"/>
    <property type="molecule type" value="Genomic_DNA"/>
</dbReference>
<dbReference type="Proteomes" id="UP000092504">
    <property type="component" value="Unassembled WGS sequence"/>
</dbReference>
<dbReference type="AlphaFoldDB" id="A0A1B8NWP2"/>
<accession>A0A1B8NWP2</accession>
<dbReference type="GO" id="GO:0004556">
    <property type="term" value="F:alpha-amylase activity"/>
    <property type="evidence" value="ECO:0007669"/>
    <property type="project" value="TreeGrafter"/>
</dbReference>
<evidence type="ECO:0000256" key="4">
    <source>
        <dbReference type="SAM" id="MobiDB-lite"/>
    </source>
</evidence>
<dbReference type="EC" id="3.2.1.10" evidence="6"/>
<evidence type="ECO:0000256" key="1">
    <source>
        <dbReference type="ARBA" id="ARBA00008061"/>
    </source>
</evidence>
<feature type="compositionally biased region" description="Basic residues" evidence="4">
    <location>
        <begin position="605"/>
        <end position="631"/>
    </location>
</feature>
<gene>
    <name evidence="6" type="primary">malL_1</name>
    <name evidence="6" type="ORF">A8U91_03460</name>
</gene>
<protein>
    <submittedName>
        <fullName evidence="6">Oligo-1,6-glucosidase 1</fullName>
        <ecNumber evidence="6">3.2.1.10</ecNumber>
    </submittedName>
</protein>
<evidence type="ECO:0000259" key="5">
    <source>
        <dbReference type="SMART" id="SM00642"/>
    </source>
</evidence>
<dbReference type="CDD" id="cd11330">
    <property type="entry name" value="AmyAc_OligoGlu"/>
    <property type="match status" value="1"/>
</dbReference>
<organism evidence="6 7">
    <name type="scientific">Halomonas elongata</name>
    <dbReference type="NCBI Taxonomy" id="2746"/>
    <lineage>
        <taxon>Bacteria</taxon>
        <taxon>Pseudomonadati</taxon>
        <taxon>Pseudomonadota</taxon>
        <taxon>Gammaproteobacteria</taxon>
        <taxon>Oceanospirillales</taxon>
        <taxon>Halomonadaceae</taxon>
        <taxon>Halomonas</taxon>
    </lineage>
</organism>
<dbReference type="PANTHER" id="PTHR10357">
    <property type="entry name" value="ALPHA-AMYLASE FAMILY MEMBER"/>
    <property type="match status" value="1"/>
</dbReference>
<dbReference type="SMART" id="SM00642">
    <property type="entry name" value="Aamy"/>
    <property type="match status" value="1"/>
</dbReference>
<dbReference type="Pfam" id="PF00128">
    <property type="entry name" value="Alpha-amylase"/>
    <property type="match status" value="1"/>
</dbReference>
<keyword evidence="3 6" id="KW-0326">Glycosidase</keyword>
<reference evidence="6 7" key="1">
    <citation type="submission" date="2016-06" db="EMBL/GenBank/DDBJ databases">
        <title>Genome sequence of halotolerant plant growth promoting strain of Halomonas elongata HEK1 isolated from salterns of Rann of Kutch, Gujarat, India.</title>
        <authorList>
            <person name="Gaba S."/>
            <person name="Singh R.N."/>
            <person name="Abrol S."/>
            <person name="Kaushik R."/>
            <person name="Saxena A.K."/>
        </authorList>
    </citation>
    <scope>NUCLEOTIDE SEQUENCE [LARGE SCALE GENOMIC DNA]</scope>
    <source>
        <strain evidence="6 7">HEK1</strain>
    </source>
</reference>
<name>A0A1B8NWP2_HALEL</name>
<comment type="similarity">
    <text evidence="1">Belongs to the glycosyl hydrolase 13 family.</text>
</comment>
<feature type="domain" description="Glycosyl hydrolase family 13 catalytic" evidence="5">
    <location>
        <begin position="15"/>
        <end position="404"/>
    </location>
</feature>
<dbReference type="InterPro" id="IPR006047">
    <property type="entry name" value="GH13_cat_dom"/>
</dbReference>
<dbReference type="Pfam" id="PF25839">
    <property type="entry name" value="Apionate_lact_C"/>
    <property type="match status" value="1"/>
</dbReference>
<feature type="compositionally biased region" description="Basic and acidic residues" evidence="4">
    <location>
        <begin position="550"/>
        <end position="559"/>
    </location>
</feature>
<dbReference type="Gene3D" id="3.90.400.10">
    <property type="entry name" value="Oligo-1,6-glucosidase, Domain 2"/>
    <property type="match status" value="1"/>
</dbReference>
<evidence type="ECO:0000313" key="7">
    <source>
        <dbReference type="Proteomes" id="UP000092504"/>
    </source>
</evidence>
<feature type="region of interest" description="Disordered" evidence="4">
    <location>
        <begin position="601"/>
        <end position="658"/>
    </location>
</feature>
<dbReference type="InterPro" id="IPR045857">
    <property type="entry name" value="O16G_dom_2"/>
</dbReference>
<dbReference type="Gene3D" id="2.60.40.1180">
    <property type="entry name" value="Golgi alpha-mannosidase II"/>
    <property type="match status" value="1"/>
</dbReference>